<organism evidence="1 2">
    <name type="scientific">Pikeienuella piscinae</name>
    <dbReference type="NCBI Taxonomy" id="2748098"/>
    <lineage>
        <taxon>Bacteria</taxon>
        <taxon>Pseudomonadati</taxon>
        <taxon>Pseudomonadota</taxon>
        <taxon>Alphaproteobacteria</taxon>
        <taxon>Rhodobacterales</taxon>
        <taxon>Paracoccaceae</taxon>
        <taxon>Pikeienuella</taxon>
    </lineage>
</organism>
<accession>A0A7L5BVH0</accession>
<dbReference type="KEGG" id="hdh:G5B40_07870"/>
<name>A0A7L5BVH0_9RHOB</name>
<dbReference type="RefSeq" id="WP_165097219.1">
    <property type="nucleotide sequence ID" value="NZ_CP049056.1"/>
</dbReference>
<protein>
    <submittedName>
        <fullName evidence="1">Uncharacterized protein</fullName>
    </submittedName>
</protein>
<keyword evidence="2" id="KW-1185">Reference proteome</keyword>
<proteinExistence type="predicted"/>
<evidence type="ECO:0000313" key="1">
    <source>
        <dbReference type="EMBL" id="QIE55381.1"/>
    </source>
</evidence>
<gene>
    <name evidence="1" type="ORF">G5B40_07870</name>
</gene>
<dbReference type="AlphaFoldDB" id="A0A7L5BVH0"/>
<reference evidence="1 2" key="1">
    <citation type="submission" date="2020-02" db="EMBL/GenBank/DDBJ databases">
        <title>complete genome sequence of Rhodobacteraceae bacterium.</title>
        <authorList>
            <person name="Park J."/>
            <person name="Kim Y.-S."/>
            <person name="Kim K.-H."/>
        </authorList>
    </citation>
    <scope>NUCLEOTIDE SEQUENCE [LARGE SCALE GENOMIC DNA]</scope>
    <source>
        <strain evidence="1 2">RR4-56</strain>
    </source>
</reference>
<dbReference type="Proteomes" id="UP000503336">
    <property type="component" value="Chromosome"/>
</dbReference>
<sequence>MPAERWGAYSVVDHKDALKIARDLILFDRLLLPSPESGAPWKPEWDQQGMLNRLAQLGERAIHARWTPERRADWAATFADLQRDAEDVNDPDLAYAATRRVLIEQARAFRPAGVPLVETYEGFQSEAAFVAHSSAANAEPRATGREETVLLVIAQRLAVPVAEAPEEALKRTLEMTDADSFRQSRAALYDWQRDLVARGHRPRDIVEATRGLAAEAERAAGARGREFGLMTAATAISITIETTAQFADLGDAAGAFGLGVFAFGTFMTLRDWFAAREAAGAPSGPTPEAAVGAMFHEVKTRLGWEIG</sequence>
<dbReference type="EMBL" id="CP049056">
    <property type="protein sequence ID" value="QIE55381.1"/>
    <property type="molecule type" value="Genomic_DNA"/>
</dbReference>
<evidence type="ECO:0000313" key="2">
    <source>
        <dbReference type="Proteomes" id="UP000503336"/>
    </source>
</evidence>